<organism evidence="3">
    <name type="scientific">Candidatus Moduliflexus flocculans</name>
    <dbReference type="NCBI Taxonomy" id="1499966"/>
    <lineage>
        <taxon>Bacteria</taxon>
        <taxon>Candidatus Moduliflexota</taxon>
        <taxon>Candidatus Moduliflexia</taxon>
        <taxon>Candidatus Moduliflexales</taxon>
        <taxon>Candidatus Moduliflexaceae</taxon>
    </lineage>
</organism>
<dbReference type="EMBL" id="DF820461">
    <property type="protein sequence ID" value="GAK54461.1"/>
    <property type="molecule type" value="Genomic_DNA"/>
</dbReference>
<accession>A0A081BST0</accession>
<name>A0A081BST0_9BACT</name>
<proteinExistence type="predicted"/>
<dbReference type="InterPro" id="IPR036196">
    <property type="entry name" value="Ptyr_pPase_sf"/>
</dbReference>
<keyword evidence="1" id="KW-0059">Arsenical resistance</keyword>
<dbReference type="Gene3D" id="3.40.50.2300">
    <property type="match status" value="1"/>
</dbReference>
<reference evidence="3" key="1">
    <citation type="journal article" date="2015" name="PeerJ">
        <title>First genomic representation of candidate bacterial phylum KSB3 points to enhanced environmental sensing as a trigger of wastewater bulking.</title>
        <authorList>
            <person name="Sekiguchi Y."/>
            <person name="Ohashi A."/>
            <person name="Parks D.H."/>
            <person name="Yamauchi T."/>
            <person name="Tyson G.W."/>
            <person name="Hugenholtz P."/>
        </authorList>
    </citation>
    <scope>NUCLEOTIDE SEQUENCE [LARGE SCALE GENOMIC DNA]</scope>
</reference>
<dbReference type="AlphaFoldDB" id="A0A081BST0"/>
<evidence type="ECO:0000313" key="3">
    <source>
        <dbReference type="EMBL" id="GAK54461.1"/>
    </source>
</evidence>
<sequence length="143" mass="15731">MKHTILFICTHNSARSQLAEGLVNHYFGEAWDAKSAGTEATFVKPLAIKAMAAAGINITHQTSKTVAAFQGQMFDVVVTVCDSAKETCPFFPGKKVIHKSFVDPSNVEGTDEEKLAAFCQTRDEIKAWLDEQLPVWAKELEQA</sequence>
<dbReference type="GO" id="GO:0046685">
    <property type="term" value="P:response to arsenic-containing substance"/>
    <property type="evidence" value="ECO:0007669"/>
    <property type="project" value="UniProtKB-KW"/>
</dbReference>
<dbReference type="STRING" id="1499966.U14_05746"/>
<evidence type="ECO:0000256" key="1">
    <source>
        <dbReference type="ARBA" id="ARBA00022849"/>
    </source>
</evidence>
<dbReference type="HOGENOM" id="CLU_071415_3_2_0"/>
<dbReference type="SMART" id="SM00226">
    <property type="entry name" value="LMWPc"/>
    <property type="match status" value="1"/>
</dbReference>
<dbReference type="SUPFAM" id="SSF52788">
    <property type="entry name" value="Phosphotyrosine protein phosphatases I"/>
    <property type="match status" value="1"/>
</dbReference>
<dbReference type="PANTHER" id="PTHR43428:SF1">
    <property type="entry name" value="ARSENATE REDUCTASE"/>
    <property type="match status" value="1"/>
</dbReference>
<protein>
    <submittedName>
        <fullName evidence="3">Arsenate reductase</fullName>
    </submittedName>
</protein>
<evidence type="ECO:0000313" key="4">
    <source>
        <dbReference type="Proteomes" id="UP000030700"/>
    </source>
</evidence>
<gene>
    <name evidence="3" type="ORF">U14_05746</name>
</gene>
<dbReference type="Proteomes" id="UP000030700">
    <property type="component" value="Unassembled WGS sequence"/>
</dbReference>
<dbReference type="InterPro" id="IPR023485">
    <property type="entry name" value="Ptyr_pPase"/>
</dbReference>
<evidence type="ECO:0000259" key="2">
    <source>
        <dbReference type="SMART" id="SM00226"/>
    </source>
</evidence>
<dbReference type="CDD" id="cd16345">
    <property type="entry name" value="LMWP_ArsC"/>
    <property type="match status" value="1"/>
</dbReference>
<dbReference type="Pfam" id="PF01451">
    <property type="entry name" value="LMWPc"/>
    <property type="match status" value="1"/>
</dbReference>
<keyword evidence="4" id="KW-1185">Reference proteome</keyword>
<dbReference type="PANTHER" id="PTHR43428">
    <property type="entry name" value="ARSENATE REDUCTASE"/>
    <property type="match status" value="1"/>
</dbReference>
<feature type="domain" description="Phosphotyrosine protein phosphatase I" evidence="2">
    <location>
        <begin position="3"/>
        <end position="135"/>
    </location>
</feature>